<reference evidence="3 4" key="1">
    <citation type="submission" date="2015-01" db="EMBL/GenBank/DDBJ databases">
        <title>Deinococcus puniceus/DY1/ whole genome sequencing.</title>
        <authorList>
            <person name="Kim M.K."/>
            <person name="Srinivasan S."/>
            <person name="Lee J.-J."/>
        </authorList>
    </citation>
    <scope>NUCLEOTIDE SEQUENCE [LARGE SCALE GENOMIC DNA]</scope>
    <source>
        <strain evidence="3 4">DY1</strain>
    </source>
</reference>
<evidence type="ECO:0000313" key="3">
    <source>
        <dbReference type="EMBL" id="ANE43923.1"/>
    </source>
</evidence>
<dbReference type="STRING" id="1182568.SU48_09215"/>
<dbReference type="InterPro" id="IPR036866">
    <property type="entry name" value="RibonucZ/Hydroxyglut_hydro"/>
</dbReference>
<dbReference type="KEGG" id="dpu:SU48_09215"/>
<dbReference type="InterPro" id="IPR050855">
    <property type="entry name" value="NDM-1-like"/>
</dbReference>
<organism evidence="3 4">
    <name type="scientific">Deinococcus puniceus</name>
    <dbReference type="NCBI Taxonomy" id="1182568"/>
    <lineage>
        <taxon>Bacteria</taxon>
        <taxon>Thermotogati</taxon>
        <taxon>Deinococcota</taxon>
        <taxon>Deinococci</taxon>
        <taxon>Deinococcales</taxon>
        <taxon>Deinococcaceae</taxon>
        <taxon>Deinococcus</taxon>
    </lineage>
</organism>
<feature type="region of interest" description="Disordered" evidence="1">
    <location>
        <begin position="303"/>
        <end position="325"/>
    </location>
</feature>
<feature type="domain" description="Metallo-beta-lactamase" evidence="2">
    <location>
        <begin position="21"/>
        <end position="218"/>
    </location>
</feature>
<evidence type="ECO:0000256" key="1">
    <source>
        <dbReference type="SAM" id="MobiDB-lite"/>
    </source>
</evidence>
<proteinExistence type="predicted"/>
<dbReference type="InterPro" id="IPR037482">
    <property type="entry name" value="ST1585_MBL-fold"/>
</dbReference>
<dbReference type="PANTHER" id="PTHR42951">
    <property type="entry name" value="METALLO-BETA-LACTAMASE DOMAIN-CONTAINING"/>
    <property type="match status" value="1"/>
</dbReference>
<sequence length="325" mass="34350">MGLSVGTVQTVDLHFQGTPGVVASAVFETGDGLALVDTGPSSTLPALAAGLAALGARLDDVRHVLLTHIHLDHAGAAGTLLARVPGARVYVQTRGAAHLSRPERLVASATQIYGDSMESLWGEFLPVPAERLTVLAGGETLRLGQTDVLPLYTPGHAVHHLAYHVGDDLFVGDVGGIRLDERQSPRAPTPPPDIDLEAWRASIALLREVDARTLHLAHFGAYAQAGAHWDALLANLHTDAQRIQAGLLAGQEPQALSDAFTAALLAELHSESPDLPARYEFACPPWMSVQGLVRYWQRQAARAPASGQESAQAESTAAESTQAAR</sequence>
<dbReference type="RefSeq" id="WP_064014995.1">
    <property type="nucleotide sequence ID" value="NZ_CP011387.1"/>
</dbReference>
<name>A0A172TAT3_9DEIO</name>
<dbReference type="Proteomes" id="UP000077363">
    <property type="component" value="Chromosome"/>
</dbReference>
<dbReference type="AlphaFoldDB" id="A0A172TAT3"/>
<keyword evidence="4" id="KW-1185">Reference proteome</keyword>
<dbReference type="InterPro" id="IPR001279">
    <property type="entry name" value="Metallo-B-lactamas"/>
</dbReference>
<evidence type="ECO:0000313" key="4">
    <source>
        <dbReference type="Proteomes" id="UP000077363"/>
    </source>
</evidence>
<dbReference type="CDD" id="cd07726">
    <property type="entry name" value="ST1585-like_MBL-fold"/>
    <property type="match status" value="1"/>
</dbReference>
<dbReference type="OrthoDB" id="333278at2"/>
<dbReference type="Gene3D" id="3.60.15.10">
    <property type="entry name" value="Ribonuclease Z/Hydroxyacylglutathione hydrolase-like"/>
    <property type="match status" value="1"/>
</dbReference>
<dbReference type="SMART" id="SM00849">
    <property type="entry name" value="Lactamase_B"/>
    <property type="match status" value="1"/>
</dbReference>
<evidence type="ECO:0000259" key="2">
    <source>
        <dbReference type="SMART" id="SM00849"/>
    </source>
</evidence>
<gene>
    <name evidence="3" type="ORF">SU48_09215</name>
</gene>
<dbReference type="EMBL" id="CP011387">
    <property type="protein sequence ID" value="ANE43923.1"/>
    <property type="molecule type" value="Genomic_DNA"/>
</dbReference>
<dbReference type="SUPFAM" id="SSF56281">
    <property type="entry name" value="Metallo-hydrolase/oxidoreductase"/>
    <property type="match status" value="1"/>
</dbReference>
<dbReference type="PATRIC" id="fig|1182568.3.peg.1916"/>
<dbReference type="Pfam" id="PF00753">
    <property type="entry name" value="Lactamase_B"/>
    <property type="match status" value="1"/>
</dbReference>
<protein>
    <submittedName>
        <fullName evidence="3">Metallo-beta-lactamase</fullName>
    </submittedName>
</protein>
<accession>A0A172TAT3</accession>
<feature type="compositionally biased region" description="Low complexity" evidence="1">
    <location>
        <begin position="308"/>
        <end position="325"/>
    </location>
</feature>
<dbReference type="PANTHER" id="PTHR42951:SF22">
    <property type="entry name" value="METALLO BETA-LACTAMASE SUPERFAMILY LIPOPROTEIN"/>
    <property type="match status" value="1"/>
</dbReference>